<evidence type="ECO:0000256" key="1">
    <source>
        <dbReference type="SAM" id="MobiDB-lite"/>
    </source>
</evidence>
<feature type="region of interest" description="Disordered" evidence="1">
    <location>
        <begin position="123"/>
        <end position="143"/>
    </location>
</feature>
<reference evidence="2 3" key="1">
    <citation type="submission" date="2023-03" db="EMBL/GenBank/DDBJ databases">
        <title>Genome insight into feeding habits of ladybird beetles.</title>
        <authorList>
            <person name="Li H.-S."/>
            <person name="Huang Y.-H."/>
            <person name="Pang H."/>
        </authorList>
    </citation>
    <scope>NUCLEOTIDE SEQUENCE [LARGE SCALE GENOMIC DNA]</scope>
    <source>
        <strain evidence="2">SYSU_2023b</strain>
        <tissue evidence="2">Whole body</tissue>
    </source>
</reference>
<protein>
    <submittedName>
        <fullName evidence="2">Uncharacterized protein</fullName>
    </submittedName>
</protein>
<sequence>MSQKILGEWKETSQGSWCCFIPKVTFPALLKKLSESMSTAQDNMKTGFRKSGIYHIDRNQVLERLPSYAMGPRRKKVNVPAEKSITVEEVIIGRVTTNENRNPVFSIPIARLAASKKNVDEVTSSHDMSSASVPFAKSDDSLT</sequence>
<evidence type="ECO:0000313" key="3">
    <source>
        <dbReference type="Proteomes" id="UP001431783"/>
    </source>
</evidence>
<name>A0AAW1V1Q9_9CUCU</name>
<dbReference type="EMBL" id="JARQZJ010000101">
    <property type="protein sequence ID" value="KAK9886713.1"/>
    <property type="molecule type" value="Genomic_DNA"/>
</dbReference>
<comment type="caution">
    <text evidence="2">The sequence shown here is derived from an EMBL/GenBank/DDBJ whole genome shotgun (WGS) entry which is preliminary data.</text>
</comment>
<organism evidence="2 3">
    <name type="scientific">Henosepilachna vigintioctopunctata</name>
    <dbReference type="NCBI Taxonomy" id="420089"/>
    <lineage>
        <taxon>Eukaryota</taxon>
        <taxon>Metazoa</taxon>
        <taxon>Ecdysozoa</taxon>
        <taxon>Arthropoda</taxon>
        <taxon>Hexapoda</taxon>
        <taxon>Insecta</taxon>
        <taxon>Pterygota</taxon>
        <taxon>Neoptera</taxon>
        <taxon>Endopterygota</taxon>
        <taxon>Coleoptera</taxon>
        <taxon>Polyphaga</taxon>
        <taxon>Cucujiformia</taxon>
        <taxon>Coccinelloidea</taxon>
        <taxon>Coccinellidae</taxon>
        <taxon>Epilachninae</taxon>
        <taxon>Epilachnini</taxon>
        <taxon>Henosepilachna</taxon>
    </lineage>
</organism>
<accession>A0AAW1V1Q9</accession>
<gene>
    <name evidence="2" type="ORF">WA026_017632</name>
</gene>
<keyword evidence="3" id="KW-1185">Reference proteome</keyword>
<evidence type="ECO:0000313" key="2">
    <source>
        <dbReference type="EMBL" id="KAK9886713.1"/>
    </source>
</evidence>
<dbReference type="AlphaFoldDB" id="A0AAW1V1Q9"/>
<dbReference type="Proteomes" id="UP001431783">
    <property type="component" value="Unassembled WGS sequence"/>
</dbReference>
<proteinExistence type="predicted"/>